<dbReference type="Gene3D" id="1.10.533.10">
    <property type="entry name" value="Death Domain, Fas"/>
    <property type="match status" value="1"/>
</dbReference>
<evidence type="ECO:0000256" key="7">
    <source>
        <dbReference type="ARBA" id="ARBA00023193"/>
    </source>
</evidence>
<evidence type="ECO:0000256" key="9">
    <source>
        <dbReference type="ARBA" id="ARBA00048659"/>
    </source>
</evidence>
<dbReference type="InterPro" id="IPR008271">
    <property type="entry name" value="Ser/Thr_kinase_AS"/>
</dbReference>
<dbReference type="PROSITE" id="PS00108">
    <property type="entry name" value="PROTEIN_KINASE_ST"/>
    <property type="match status" value="1"/>
</dbReference>
<name>A0A226EP01_FOLCA</name>
<keyword evidence="7" id="KW-0652">Protein synthesis inhibitor</keyword>
<dbReference type="InterPro" id="IPR011009">
    <property type="entry name" value="Kinase-like_dom_sf"/>
</dbReference>
<dbReference type="PANTHER" id="PTHR11042">
    <property type="entry name" value="EUKARYOTIC TRANSLATION INITIATION FACTOR 2-ALPHA KINASE EIF2-ALPHA KINASE -RELATED"/>
    <property type="match status" value="1"/>
</dbReference>
<dbReference type="AlphaFoldDB" id="A0A226EP01"/>
<dbReference type="GO" id="GO:0007165">
    <property type="term" value="P:signal transduction"/>
    <property type="evidence" value="ECO:0007669"/>
    <property type="project" value="InterPro"/>
</dbReference>
<evidence type="ECO:0000259" key="12">
    <source>
        <dbReference type="PROSITE" id="PS50017"/>
    </source>
</evidence>
<dbReference type="SMART" id="SM00220">
    <property type="entry name" value="S_TKc"/>
    <property type="match status" value="1"/>
</dbReference>
<dbReference type="GO" id="GO:0005737">
    <property type="term" value="C:cytoplasm"/>
    <property type="evidence" value="ECO:0007669"/>
    <property type="project" value="TreeGrafter"/>
</dbReference>
<dbReference type="InterPro" id="IPR011029">
    <property type="entry name" value="DEATH-like_dom_sf"/>
</dbReference>
<dbReference type="CDD" id="cd01670">
    <property type="entry name" value="Death"/>
    <property type="match status" value="1"/>
</dbReference>
<gene>
    <name evidence="13" type="ORF">Fcan01_05092</name>
</gene>
<dbReference type="Gene3D" id="1.10.510.10">
    <property type="entry name" value="Transferase(Phosphotransferase) domain 1"/>
    <property type="match status" value="1"/>
</dbReference>
<keyword evidence="3" id="KW-0808">Transferase</keyword>
<evidence type="ECO:0000256" key="8">
    <source>
        <dbReference type="ARBA" id="ARBA00037982"/>
    </source>
</evidence>
<reference evidence="13 14" key="1">
    <citation type="submission" date="2015-12" db="EMBL/GenBank/DDBJ databases">
        <title>The genome of Folsomia candida.</title>
        <authorList>
            <person name="Faddeeva A."/>
            <person name="Derks M.F."/>
            <person name="Anvar Y."/>
            <person name="Smit S."/>
            <person name="Van Straalen N."/>
            <person name="Roelofs D."/>
        </authorList>
    </citation>
    <scope>NUCLEOTIDE SEQUENCE [LARGE SCALE GENOMIC DNA]</scope>
    <source>
        <strain evidence="13 14">VU population</strain>
        <tissue evidence="13">Whole body</tissue>
    </source>
</reference>
<sequence length="435" mass="49405">MAEPVNLEHIKVLLQDTTFLNEWKQVSDALGIPARDLFSMNSKLNSGNATMYDVIQWMLETWRGRNGNEVATVAKLISVLESEDLRNAADLLKDFSKRSAASTPQTRPIPIEMSTQDNAASEGMQQRNLVVLERLDQGTFSEVFKVRSIFDNKEYAIKRISVGQFLLLTKTSGAADAFEFFSKFMREVLVMAKLPEHPNIVAYREAWFEGTLQQTLTEWLRRPESMPPPTPVLKDAPKRQIVVTEAEKNTFMCIKMELMDTNLSQWYELHPDRIGDFETTKTITKQILCGLASIHGRKIIHRDLKPNNILLNLRGNEIIVKIGDFGLSREMPAVDTSLTMQVGGRSFSSPEMERGDDDYTFKTDIFSVGLIVLVTLHSFATAKEVERTLDDVRRGEHGILDRIEATHQRQYGLLRAMLSRKPDQRPTAEEALKSL</sequence>
<dbReference type="Proteomes" id="UP000198287">
    <property type="component" value="Unassembled WGS sequence"/>
</dbReference>
<proteinExistence type="inferred from homology"/>
<dbReference type="SUPFAM" id="SSF47986">
    <property type="entry name" value="DEATH domain"/>
    <property type="match status" value="1"/>
</dbReference>
<dbReference type="InterPro" id="IPR000719">
    <property type="entry name" value="Prot_kinase_dom"/>
</dbReference>
<protein>
    <recommendedName>
        <fullName evidence="1">non-specific serine/threonine protein kinase</fullName>
        <ecNumber evidence="1">2.7.11.1</ecNumber>
    </recommendedName>
</protein>
<keyword evidence="4" id="KW-0547">Nucleotide-binding</keyword>
<evidence type="ECO:0000313" key="14">
    <source>
        <dbReference type="Proteomes" id="UP000198287"/>
    </source>
</evidence>
<dbReference type="GO" id="GO:0004694">
    <property type="term" value="F:eukaryotic translation initiation factor 2alpha kinase activity"/>
    <property type="evidence" value="ECO:0007669"/>
    <property type="project" value="TreeGrafter"/>
</dbReference>
<keyword evidence="2" id="KW-0723">Serine/threonine-protein kinase</keyword>
<evidence type="ECO:0000256" key="2">
    <source>
        <dbReference type="ARBA" id="ARBA00022527"/>
    </source>
</evidence>
<dbReference type="SUPFAM" id="SSF56112">
    <property type="entry name" value="Protein kinase-like (PK-like)"/>
    <property type="match status" value="1"/>
</dbReference>
<evidence type="ECO:0000259" key="11">
    <source>
        <dbReference type="PROSITE" id="PS50011"/>
    </source>
</evidence>
<dbReference type="Pfam" id="PF00069">
    <property type="entry name" value="Pkinase"/>
    <property type="match status" value="1"/>
</dbReference>
<dbReference type="InterPro" id="IPR000488">
    <property type="entry name" value="Death_dom"/>
</dbReference>
<dbReference type="OrthoDB" id="1405469at2759"/>
<accession>A0A226EP01</accession>
<evidence type="ECO:0000256" key="6">
    <source>
        <dbReference type="ARBA" id="ARBA00022840"/>
    </source>
</evidence>
<evidence type="ECO:0000256" key="3">
    <source>
        <dbReference type="ARBA" id="ARBA00022679"/>
    </source>
</evidence>
<evidence type="ECO:0000256" key="4">
    <source>
        <dbReference type="ARBA" id="ARBA00022741"/>
    </source>
</evidence>
<keyword evidence="14" id="KW-1185">Reference proteome</keyword>
<dbReference type="PROSITE" id="PS50011">
    <property type="entry name" value="PROTEIN_KINASE_DOM"/>
    <property type="match status" value="1"/>
</dbReference>
<feature type="domain" description="Death" evidence="12">
    <location>
        <begin position="22"/>
        <end position="96"/>
    </location>
</feature>
<evidence type="ECO:0000256" key="5">
    <source>
        <dbReference type="ARBA" id="ARBA00022777"/>
    </source>
</evidence>
<dbReference type="PANTHER" id="PTHR11042:SF160">
    <property type="entry name" value="EUKARYOTIC TRANSLATION INITIATION FACTOR 2-ALPHA KINASE 1"/>
    <property type="match status" value="1"/>
</dbReference>
<dbReference type="Gene3D" id="3.30.200.20">
    <property type="entry name" value="Phosphorylase Kinase, domain 1"/>
    <property type="match status" value="1"/>
</dbReference>
<keyword evidence="5 13" id="KW-0418">Kinase</keyword>
<feature type="domain" description="Protein kinase" evidence="11">
    <location>
        <begin position="129"/>
        <end position="435"/>
    </location>
</feature>
<dbReference type="EC" id="2.7.11.1" evidence="1"/>
<comment type="catalytic activity">
    <reaction evidence="9">
        <text>L-threonyl-[protein] + ATP = O-phospho-L-threonyl-[protein] + ADP + H(+)</text>
        <dbReference type="Rhea" id="RHEA:46608"/>
        <dbReference type="Rhea" id="RHEA-COMP:11060"/>
        <dbReference type="Rhea" id="RHEA-COMP:11605"/>
        <dbReference type="ChEBI" id="CHEBI:15378"/>
        <dbReference type="ChEBI" id="CHEBI:30013"/>
        <dbReference type="ChEBI" id="CHEBI:30616"/>
        <dbReference type="ChEBI" id="CHEBI:61977"/>
        <dbReference type="ChEBI" id="CHEBI:456216"/>
        <dbReference type="EC" id="2.7.11.1"/>
    </reaction>
    <physiologicalReaction direction="left-to-right" evidence="9">
        <dbReference type="Rhea" id="RHEA:46609"/>
    </physiologicalReaction>
</comment>
<comment type="similarity">
    <text evidence="8">Belongs to the protein kinase superfamily. Ser/Thr protein kinase family. GCN2 subfamily.</text>
</comment>
<dbReference type="EMBL" id="LNIX01000002">
    <property type="protein sequence ID" value="OXA59373.1"/>
    <property type="molecule type" value="Genomic_DNA"/>
</dbReference>
<dbReference type="STRING" id="158441.A0A226EP01"/>
<comment type="catalytic activity">
    <reaction evidence="10">
        <text>L-seryl-[protein] + ATP = O-phospho-L-seryl-[protein] + ADP + H(+)</text>
        <dbReference type="Rhea" id="RHEA:17989"/>
        <dbReference type="Rhea" id="RHEA-COMP:9863"/>
        <dbReference type="Rhea" id="RHEA-COMP:11604"/>
        <dbReference type="ChEBI" id="CHEBI:15378"/>
        <dbReference type="ChEBI" id="CHEBI:29999"/>
        <dbReference type="ChEBI" id="CHEBI:30616"/>
        <dbReference type="ChEBI" id="CHEBI:83421"/>
        <dbReference type="ChEBI" id="CHEBI:456216"/>
        <dbReference type="EC" id="2.7.11.1"/>
    </reaction>
    <physiologicalReaction direction="left-to-right" evidence="10">
        <dbReference type="Rhea" id="RHEA:17990"/>
    </physiologicalReaction>
</comment>
<evidence type="ECO:0000313" key="13">
    <source>
        <dbReference type="EMBL" id="OXA59373.1"/>
    </source>
</evidence>
<dbReference type="InterPro" id="IPR050339">
    <property type="entry name" value="CC_SR_Kinase"/>
</dbReference>
<dbReference type="PROSITE" id="PS50017">
    <property type="entry name" value="DEATH_DOMAIN"/>
    <property type="match status" value="1"/>
</dbReference>
<dbReference type="GO" id="GO:0017148">
    <property type="term" value="P:negative regulation of translation"/>
    <property type="evidence" value="ECO:0007669"/>
    <property type="project" value="UniProtKB-KW"/>
</dbReference>
<dbReference type="GO" id="GO:0005524">
    <property type="term" value="F:ATP binding"/>
    <property type="evidence" value="ECO:0007669"/>
    <property type="project" value="UniProtKB-KW"/>
</dbReference>
<organism evidence="13 14">
    <name type="scientific">Folsomia candida</name>
    <name type="common">Springtail</name>
    <dbReference type="NCBI Taxonomy" id="158441"/>
    <lineage>
        <taxon>Eukaryota</taxon>
        <taxon>Metazoa</taxon>
        <taxon>Ecdysozoa</taxon>
        <taxon>Arthropoda</taxon>
        <taxon>Hexapoda</taxon>
        <taxon>Collembola</taxon>
        <taxon>Entomobryomorpha</taxon>
        <taxon>Isotomoidea</taxon>
        <taxon>Isotomidae</taxon>
        <taxon>Proisotominae</taxon>
        <taxon>Folsomia</taxon>
    </lineage>
</organism>
<comment type="caution">
    <text evidence="13">The sequence shown here is derived from an EMBL/GenBank/DDBJ whole genome shotgun (WGS) entry which is preliminary data.</text>
</comment>
<keyword evidence="6" id="KW-0067">ATP-binding</keyword>
<dbReference type="GO" id="GO:0005634">
    <property type="term" value="C:nucleus"/>
    <property type="evidence" value="ECO:0007669"/>
    <property type="project" value="TreeGrafter"/>
</dbReference>
<dbReference type="Pfam" id="PF00531">
    <property type="entry name" value="Death"/>
    <property type="match status" value="1"/>
</dbReference>
<evidence type="ECO:0000256" key="10">
    <source>
        <dbReference type="ARBA" id="ARBA00048977"/>
    </source>
</evidence>
<evidence type="ECO:0000256" key="1">
    <source>
        <dbReference type="ARBA" id="ARBA00012513"/>
    </source>
</evidence>